<dbReference type="SMART" id="SM00448">
    <property type="entry name" value="REC"/>
    <property type="match status" value="1"/>
</dbReference>
<keyword evidence="5" id="KW-0805">Transcription regulation</keyword>
<evidence type="ECO:0000256" key="6">
    <source>
        <dbReference type="ARBA" id="ARBA00023125"/>
    </source>
</evidence>
<evidence type="ECO:0000259" key="10">
    <source>
        <dbReference type="PROSITE" id="PS50110"/>
    </source>
</evidence>
<dbReference type="InterPro" id="IPR009057">
    <property type="entry name" value="Homeodomain-like_sf"/>
</dbReference>
<dbReference type="SMART" id="SM00342">
    <property type="entry name" value="HTH_ARAC"/>
    <property type="match status" value="1"/>
</dbReference>
<accession>A0A917GSA9</accession>
<evidence type="ECO:0000256" key="4">
    <source>
        <dbReference type="ARBA" id="ARBA00023012"/>
    </source>
</evidence>
<dbReference type="PROSITE" id="PS00041">
    <property type="entry name" value="HTH_ARAC_FAMILY_1"/>
    <property type="match status" value="1"/>
</dbReference>
<keyword evidence="7" id="KW-0804">Transcription</keyword>
<evidence type="ECO:0000313" key="12">
    <source>
        <dbReference type="Proteomes" id="UP000600247"/>
    </source>
</evidence>
<comment type="caution">
    <text evidence="11">The sequence shown here is derived from an EMBL/GenBank/DDBJ whole genome shotgun (WGS) entry which is preliminary data.</text>
</comment>
<evidence type="ECO:0000256" key="7">
    <source>
        <dbReference type="ARBA" id="ARBA00023163"/>
    </source>
</evidence>
<keyword evidence="12" id="KW-1185">Reference proteome</keyword>
<keyword evidence="2" id="KW-0963">Cytoplasm</keyword>
<dbReference type="Proteomes" id="UP000600247">
    <property type="component" value="Unassembled WGS sequence"/>
</dbReference>
<gene>
    <name evidence="11" type="ORF">GCM10010918_04950</name>
</gene>
<dbReference type="GO" id="GO:0005737">
    <property type="term" value="C:cytoplasm"/>
    <property type="evidence" value="ECO:0007669"/>
    <property type="project" value="UniProtKB-SubCell"/>
</dbReference>
<sequence>MNVLLVDDEQHVREAIRLLIDWQELGIDNIYEADNGDAAVDMIERLQPEIVVTDMRMPHRDGVGLLSWLHAEGRKCKTIVVSGYDDFELVRSSMKYGGQDYLLKPIDPEQLTEALEKAKQCWQKEERERQIKQQRNIEMNQIKPVYWDKLFSGLISQSGGRSQLPPLLQDEFKLGRIERCRTAVLPIDSIDAGVAQKFVYNRDLLFFILTNVCNEFLRRDDRGFAFRYWNSEHEIVLLLWGGLANWEETLRRIGDGIRETIHSRIDFGIGTEQPFLGGIAESFQAARTALKQRNLRAHSDGFHRYADVNAISSAASIPSMGDFEERFRVAARGGREKDIEMAVNSWMDAISGLALISQWQLEQWHSDYKAMLERLYKSAPGGPSRIGNEELLPDWRRLLHADGSLSLEAWREQLTAGLSELARIYQAGSNRQPDLNIMKEIAKYMEQNYHLEVTLQDISERFYLSREYISRRFKQEMGENVFDYLARIRVEKARLLLQNQHLKIAQIAEMVGYDDEKYFSKVFKKVMSVSPNQYRKQEGEG</sequence>
<dbReference type="PROSITE" id="PS01124">
    <property type="entry name" value="HTH_ARAC_FAMILY_2"/>
    <property type="match status" value="1"/>
</dbReference>
<dbReference type="InterPro" id="IPR001789">
    <property type="entry name" value="Sig_transdc_resp-reg_receiver"/>
</dbReference>
<keyword evidence="6" id="KW-0238">DNA-binding</keyword>
<evidence type="ECO:0000259" key="9">
    <source>
        <dbReference type="PROSITE" id="PS01124"/>
    </source>
</evidence>
<dbReference type="EMBL" id="BMHY01000001">
    <property type="protein sequence ID" value="GGG55110.1"/>
    <property type="molecule type" value="Genomic_DNA"/>
</dbReference>
<comment type="subcellular location">
    <subcellularLocation>
        <location evidence="1">Cytoplasm</location>
    </subcellularLocation>
</comment>
<dbReference type="PROSITE" id="PS50110">
    <property type="entry name" value="RESPONSE_REGULATORY"/>
    <property type="match status" value="1"/>
</dbReference>
<dbReference type="SUPFAM" id="SSF46689">
    <property type="entry name" value="Homeodomain-like"/>
    <property type="match status" value="2"/>
</dbReference>
<evidence type="ECO:0000256" key="5">
    <source>
        <dbReference type="ARBA" id="ARBA00023015"/>
    </source>
</evidence>
<dbReference type="Gene3D" id="3.40.50.2300">
    <property type="match status" value="1"/>
</dbReference>
<dbReference type="PANTHER" id="PTHR42713:SF3">
    <property type="entry name" value="TRANSCRIPTIONAL REGULATORY PROTEIN HPTR"/>
    <property type="match status" value="1"/>
</dbReference>
<evidence type="ECO:0000256" key="3">
    <source>
        <dbReference type="ARBA" id="ARBA00022553"/>
    </source>
</evidence>
<organism evidence="11 12">
    <name type="scientific">Paenibacillus radicis</name>
    <name type="common">ex Gao et al. 2016</name>
    <dbReference type="NCBI Taxonomy" id="1737354"/>
    <lineage>
        <taxon>Bacteria</taxon>
        <taxon>Bacillati</taxon>
        <taxon>Bacillota</taxon>
        <taxon>Bacilli</taxon>
        <taxon>Bacillales</taxon>
        <taxon>Paenibacillaceae</taxon>
        <taxon>Paenibacillus</taxon>
    </lineage>
</organism>
<evidence type="ECO:0008006" key="13">
    <source>
        <dbReference type="Google" id="ProtNLM"/>
    </source>
</evidence>
<dbReference type="PRINTS" id="PR00032">
    <property type="entry name" value="HTHARAC"/>
</dbReference>
<protein>
    <recommendedName>
        <fullName evidence="13">DNA-binding response regulator</fullName>
    </recommendedName>
</protein>
<feature type="domain" description="Response regulatory" evidence="10">
    <location>
        <begin position="2"/>
        <end position="119"/>
    </location>
</feature>
<dbReference type="GO" id="GO:0000160">
    <property type="term" value="P:phosphorelay signal transduction system"/>
    <property type="evidence" value="ECO:0007669"/>
    <property type="project" value="UniProtKB-KW"/>
</dbReference>
<evidence type="ECO:0000256" key="8">
    <source>
        <dbReference type="PROSITE-ProRule" id="PRU00169"/>
    </source>
</evidence>
<evidence type="ECO:0000256" key="1">
    <source>
        <dbReference type="ARBA" id="ARBA00004496"/>
    </source>
</evidence>
<dbReference type="Pfam" id="PF00072">
    <property type="entry name" value="Response_reg"/>
    <property type="match status" value="1"/>
</dbReference>
<dbReference type="GO" id="GO:0043565">
    <property type="term" value="F:sequence-specific DNA binding"/>
    <property type="evidence" value="ECO:0007669"/>
    <property type="project" value="InterPro"/>
</dbReference>
<dbReference type="AlphaFoldDB" id="A0A917GSA9"/>
<keyword evidence="4" id="KW-0902">Two-component regulatory system</keyword>
<dbReference type="InterPro" id="IPR051552">
    <property type="entry name" value="HptR"/>
</dbReference>
<feature type="modified residue" description="4-aspartylphosphate" evidence="8">
    <location>
        <position position="54"/>
    </location>
</feature>
<dbReference type="InterPro" id="IPR018062">
    <property type="entry name" value="HTH_AraC-typ_CS"/>
</dbReference>
<evidence type="ECO:0000313" key="11">
    <source>
        <dbReference type="EMBL" id="GGG55110.1"/>
    </source>
</evidence>
<dbReference type="PANTHER" id="PTHR42713">
    <property type="entry name" value="HISTIDINE KINASE-RELATED"/>
    <property type="match status" value="1"/>
</dbReference>
<dbReference type="Pfam" id="PF12833">
    <property type="entry name" value="HTH_18"/>
    <property type="match status" value="1"/>
</dbReference>
<dbReference type="InterPro" id="IPR011006">
    <property type="entry name" value="CheY-like_superfamily"/>
</dbReference>
<feature type="domain" description="HTH araC/xylS-type" evidence="9">
    <location>
        <begin position="439"/>
        <end position="537"/>
    </location>
</feature>
<dbReference type="RefSeq" id="WP_188887342.1">
    <property type="nucleotide sequence ID" value="NZ_BMHY01000001.1"/>
</dbReference>
<dbReference type="InterPro" id="IPR020449">
    <property type="entry name" value="Tscrpt_reg_AraC-type_HTH"/>
</dbReference>
<dbReference type="Gene3D" id="1.10.10.60">
    <property type="entry name" value="Homeodomain-like"/>
    <property type="match status" value="2"/>
</dbReference>
<keyword evidence="3 8" id="KW-0597">Phosphoprotein</keyword>
<dbReference type="SUPFAM" id="SSF52172">
    <property type="entry name" value="CheY-like"/>
    <property type="match status" value="1"/>
</dbReference>
<dbReference type="GO" id="GO:0003700">
    <property type="term" value="F:DNA-binding transcription factor activity"/>
    <property type="evidence" value="ECO:0007669"/>
    <property type="project" value="InterPro"/>
</dbReference>
<proteinExistence type="predicted"/>
<reference evidence="11 12" key="1">
    <citation type="journal article" date="2014" name="Int. J. Syst. Evol. Microbiol.">
        <title>Complete genome sequence of Corynebacterium casei LMG S-19264T (=DSM 44701T), isolated from a smear-ripened cheese.</title>
        <authorList>
            <consortium name="US DOE Joint Genome Institute (JGI-PGF)"/>
            <person name="Walter F."/>
            <person name="Albersmeier A."/>
            <person name="Kalinowski J."/>
            <person name="Ruckert C."/>
        </authorList>
    </citation>
    <scope>NUCLEOTIDE SEQUENCE [LARGE SCALE GENOMIC DNA]</scope>
    <source>
        <strain evidence="11 12">CGMCC 1.15286</strain>
    </source>
</reference>
<evidence type="ECO:0000256" key="2">
    <source>
        <dbReference type="ARBA" id="ARBA00022490"/>
    </source>
</evidence>
<dbReference type="InterPro" id="IPR018060">
    <property type="entry name" value="HTH_AraC"/>
</dbReference>
<dbReference type="CDD" id="cd17536">
    <property type="entry name" value="REC_YesN-like"/>
    <property type="match status" value="1"/>
</dbReference>
<name>A0A917GSA9_9BACL</name>